<dbReference type="Gene3D" id="3.40.50.1820">
    <property type="entry name" value="alpha/beta hydrolase"/>
    <property type="match status" value="1"/>
</dbReference>
<dbReference type="EC" id="3.1.1.-" evidence="3"/>
<keyword evidence="2 3" id="KW-0378">Hydrolase</keyword>
<comment type="similarity">
    <text evidence="1 3">Belongs to the type-B carboxylesterase/lipase family.</text>
</comment>
<evidence type="ECO:0000313" key="6">
    <source>
        <dbReference type="Proteomes" id="UP000663834"/>
    </source>
</evidence>
<dbReference type="InterPro" id="IPR019826">
    <property type="entry name" value="Carboxylesterase_B_AS"/>
</dbReference>
<dbReference type="EMBL" id="CAJNOW010013237">
    <property type="protein sequence ID" value="CAF1618973.1"/>
    <property type="molecule type" value="Genomic_DNA"/>
</dbReference>
<dbReference type="AlphaFoldDB" id="A0A816C5E0"/>
<evidence type="ECO:0000256" key="2">
    <source>
        <dbReference type="ARBA" id="ARBA00022801"/>
    </source>
</evidence>
<gene>
    <name evidence="5" type="ORF">KQP761_LOCUS24407</name>
</gene>
<evidence type="ECO:0000313" key="5">
    <source>
        <dbReference type="EMBL" id="CAF1618973.1"/>
    </source>
</evidence>
<dbReference type="GO" id="GO:0016787">
    <property type="term" value="F:hydrolase activity"/>
    <property type="evidence" value="ECO:0007669"/>
    <property type="project" value="UniProtKB-KW"/>
</dbReference>
<dbReference type="Proteomes" id="UP000663834">
    <property type="component" value="Unassembled WGS sequence"/>
</dbReference>
<organism evidence="5 6">
    <name type="scientific">Rotaria magnacalcarata</name>
    <dbReference type="NCBI Taxonomy" id="392030"/>
    <lineage>
        <taxon>Eukaryota</taxon>
        <taxon>Metazoa</taxon>
        <taxon>Spiralia</taxon>
        <taxon>Gnathifera</taxon>
        <taxon>Rotifera</taxon>
        <taxon>Eurotatoria</taxon>
        <taxon>Bdelloidea</taxon>
        <taxon>Philodinida</taxon>
        <taxon>Philodinidae</taxon>
        <taxon>Rotaria</taxon>
    </lineage>
</organism>
<accession>A0A816C5E0</accession>
<feature type="domain" description="Carboxylesterase type B" evidence="4">
    <location>
        <begin position="26"/>
        <end position="516"/>
    </location>
</feature>
<evidence type="ECO:0000259" key="4">
    <source>
        <dbReference type="Pfam" id="PF00135"/>
    </source>
</evidence>
<proteinExistence type="inferred from homology"/>
<comment type="caution">
    <text evidence="5">The sequence shown here is derived from an EMBL/GenBank/DDBJ whole genome shotgun (WGS) entry which is preliminary data.</text>
</comment>
<evidence type="ECO:0000256" key="3">
    <source>
        <dbReference type="RuleBase" id="RU361235"/>
    </source>
</evidence>
<dbReference type="SUPFAM" id="SSF53474">
    <property type="entry name" value="alpha/beta-Hydrolases"/>
    <property type="match status" value="1"/>
</dbReference>
<dbReference type="PANTHER" id="PTHR11559">
    <property type="entry name" value="CARBOXYLESTERASE"/>
    <property type="match status" value="1"/>
</dbReference>
<dbReference type="InterPro" id="IPR002018">
    <property type="entry name" value="CarbesteraseB"/>
</dbReference>
<dbReference type="InterPro" id="IPR029058">
    <property type="entry name" value="AB_hydrolase_fold"/>
</dbReference>
<sequence>MIIIQFLPLILVGSLIFQVIIASYISPIAETQQGAYIGRQIIVNGTSVNYWYGIPYAQQPTGDLRWKPPHALGLANDTSEAYISNACPQKDSLGVLHTESCLTLNVYTPVNASNVPVYVWIHGGSFIAGAGILYNATPFVSISIRNLIPVIVVTINYRLGLLGFLADEALYDERSGIDNKSTTGNYGILDQMVALDWIEKNIQGFGGDPKQIPIGGESAGGISVTALLTSPLAVNGTFQRALVESGTIWPNYAIALENAIDSSGKVLRAIVNCTTIGCLRNLTVDQILTAQDSVASKSISGIVASPVIDNYVLNDIMENSYMKGDFQKVPMLVGCNANETSLLTCPLFYGIANTTQVQAFFKTIYNDSIINDIPNIYGSIFSCNSPLTYQNIVYSDSWAHCGSRRIASHFASHGLPSFLYTYDHVLPVTSSCVGVFHVAELLMLFPSLLHYLYPNYNFTDSEQQLSTNMILYWINFIRTSNPNASGNLTIWDSYHASFDNDFVLDTSLRMRNSYYNFTCSNLWDRYAITNKCNVTPYDH</sequence>
<evidence type="ECO:0000256" key="1">
    <source>
        <dbReference type="ARBA" id="ARBA00005964"/>
    </source>
</evidence>
<dbReference type="OrthoDB" id="3200163at2759"/>
<dbReference type="InterPro" id="IPR050309">
    <property type="entry name" value="Type-B_Carboxylest/Lipase"/>
</dbReference>
<dbReference type="Pfam" id="PF00135">
    <property type="entry name" value="COesterase"/>
    <property type="match status" value="1"/>
</dbReference>
<reference evidence="5" key="1">
    <citation type="submission" date="2021-02" db="EMBL/GenBank/DDBJ databases">
        <authorList>
            <person name="Nowell W R."/>
        </authorList>
    </citation>
    <scope>NUCLEOTIDE SEQUENCE</scope>
</reference>
<name>A0A816C5E0_9BILA</name>
<dbReference type="PROSITE" id="PS00122">
    <property type="entry name" value="CARBOXYLESTERASE_B_1"/>
    <property type="match status" value="1"/>
</dbReference>
<protein>
    <recommendedName>
        <fullName evidence="3">Carboxylic ester hydrolase</fullName>
        <ecNumber evidence="3">3.1.1.-</ecNumber>
    </recommendedName>
</protein>